<keyword evidence="3" id="KW-1185">Reference proteome</keyword>
<dbReference type="RefSeq" id="WP_158741016.1">
    <property type="nucleotide sequence ID" value="NZ_CP024985.1"/>
</dbReference>
<reference evidence="1 3" key="1">
    <citation type="submission" date="2017-11" db="EMBL/GenBank/DDBJ databases">
        <title>Complete genome sequence of Streptomyces lavendulae subsp. lavendulae CCM 3239 (formerly 'Streptomyces aureofaciens CCM 3239'), the producer of the angucycline-type antibiotic auricin.</title>
        <authorList>
            <person name="Busche T."/>
            <person name="Novakova R."/>
            <person name="Al'Dilaimi A."/>
            <person name="Homerova D."/>
            <person name="Feckova L."/>
            <person name="Rezuchova B."/>
            <person name="Mingyar E."/>
            <person name="Csolleiova D."/>
            <person name="Bekeova C."/>
            <person name="Winkler A."/>
            <person name="Sevcikova B."/>
            <person name="Kalinowski J."/>
            <person name="Kormanec J."/>
            <person name="Ruckert C."/>
        </authorList>
    </citation>
    <scope>NUCLEOTIDE SEQUENCE [LARGE SCALE GENOMIC DNA]</scope>
    <source>
        <strain evidence="1 3">CCM 3239</strain>
    </source>
</reference>
<evidence type="ECO:0000313" key="1">
    <source>
        <dbReference type="EMBL" id="ATZ22125.1"/>
    </source>
</evidence>
<gene>
    <name evidence="1" type="ORF">SLAV_00975</name>
    <name evidence="2" type="ORF">SLAV_38415</name>
</gene>
<dbReference type="GeneID" id="49388620"/>
<dbReference type="KEGG" id="slx:SLAV_00975"/>
<evidence type="ECO:0000313" key="2">
    <source>
        <dbReference type="EMBL" id="ATZ29446.1"/>
    </source>
</evidence>
<dbReference type="EMBL" id="CP024985">
    <property type="protein sequence ID" value="ATZ29446.1"/>
    <property type="molecule type" value="Genomic_DNA"/>
</dbReference>
<dbReference type="OrthoDB" id="4183094at2"/>
<name>A0A2K8P935_STRLA</name>
<dbReference type="Proteomes" id="UP000231791">
    <property type="component" value="Chromosome"/>
</dbReference>
<dbReference type="EMBL" id="CP024985">
    <property type="protein sequence ID" value="ATZ22125.1"/>
    <property type="molecule type" value="Genomic_DNA"/>
</dbReference>
<sequence length="157" mass="17438">MPWSTAKNGNPFNVPRMVLYRLGDAIDTLSQITRVVTQVYRENGRAEHDLNSYRQPLQERSRTDSLDDSDHHYLAGLLGRPLPADNGSATGLYDWGRSEAEHPDLPEVVNTRACLYALRASGSEEPETVFASLNEPTRAVARAVAQHLLPPCDDDLP</sequence>
<dbReference type="KEGG" id="slx:SLAV_38415"/>
<evidence type="ECO:0000313" key="3">
    <source>
        <dbReference type="Proteomes" id="UP000231791"/>
    </source>
</evidence>
<organism evidence="1 3">
    <name type="scientific">Streptomyces lavendulae subsp. lavendulae</name>
    <dbReference type="NCBI Taxonomy" id="58340"/>
    <lineage>
        <taxon>Bacteria</taxon>
        <taxon>Bacillati</taxon>
        <taxon>Actinomycetota</taxon>
        <taxon>Actinomycetes</taxon>
        <taxon>Kitasatosporales</taxon>
        <taxon>Streptomycetaceae</taxon>
        <taxon>Streptomyces</taxon>
    </lineage>
</organism>
<accession>A0A2K8P935</accession>
<protein>
    <submittedName>
        <fullName evidence="1">Uncharacterized protein</fullName>
    </submittedName>
</protein>
<dbReference type="AlphaFoldDB" id="A0A2K8P935"/>
<proteinExistence type="predicted"/>